<dbReference type="EnsemblPlants" id="LPERR01G12260.1">
    <property type="protein sequence ID" value="LPERR01G12260.1"/>
    <property type="gene ID" value="LPERR01G12260"/>
</dbReference>
<sequence>MDHFELLQLEGHETLLKFAVFILVQALVYLILSNSSGVFSGAGRSSSFRRLESARRMAALLSEMPRPGDAPSTPLGIQLRGDDDGGDMDMELELMLIRSSFSN</sequence>
<evidence type="ECO:0000313" key="3">
    <source>
        <dbReference type="Proteomes" id="UP000032180"/>
    </source>
</evidence>
<keyword evidence="1" id="KW-1133">Transmembrane helix</keyword>
<protein>
    <submittedName>
        <fullName evidence="2">Uncharacterized protein</fullName>
    </submittedName>
</protein>
<dbReference type="AlphaFoldDB" id="A0A0D9V0A8"/>
<dbReference type="HOGENOM" id="CLU_147649_0_0_1"/>
<reference evidence="2" key="3">
    <citation type="submission" date="2015-04" db="UniProtKB">
        <authorList>
            <consortium name="EnsemblPlants"/>
        </authorList>
    </citation>
    <scope>IDENTIFICATION</scope>
</reference>
<accession>A0A0D9V0A8</accession>
<dbReference type="Gramene" id="LPERR01G12260.1">
    <property type="protein sequence ID" value="LPERR01G12260.1"/>
    <property type="gene ID" value="LPERR01G12260"/>
</dbReference>
<reference evidence="2 3" key="1">
    <citation type="submission" date="2012-08" db="EMBL/GenBank/DDBJ databases">
        <title>Oryza genome evolution.</title>
        <authorList>
            <person name="Wing R.A."/>
        </authorList>
    </citation>
    <scope>NUCLEOTIDE SEQUENCE</scope>
</reference>
<dbReference type="Proteomes" id="UP000032180">
    <property type="component" value="Chromosome 1"/>
</dbReference>
<name>A0A0D9V0A8_9ORYZ</name>
<keyword evidence="1" id="KW-0812">Transmembrane</keyword>
<evidence type="ECO:0000313" key="2">
    <source>
        <dbReference type="EnsemblPlants" id="LPERR01G12260.1"/>
    </source>
</evidence>
<evidence type="ECO:0000256" key="1">
    <source>
        <dbReference type="SAM" id="Phobius"/>
    </source>
</evidence>
<proteinExistence type="predicted"/>
<keyword evidence="1" id="KW-0472">Membrane</keyword>
<dbReference type="PANTHER" id="PTHR34268:SF14">
    <property type="entry name" value="OS01G0321850 PROTEIN"/>
    <property type="match status" value="1"/>
</dbReference>
<feature type="transmembrane region" description="Helical" evidence="1">
    <location>
        <begin position="20"/>
        <end position="42"/>
    </location>
</feature>
<keyword evidence="3" id="KW-1185">Reference proteome</keyword>
<dbReference type="PANTHER" id="PTHR34268">
    <property type="entry name" value="OS01G0321850 PROTEIN"/>
    <property type="match status" value="1"/>
</dbReference>
<organism evidence="2 3">
    <name type="scientific">Leersia perrieri</name>
    <dbReference type="NCBI Taxonomy" id="77586"/>
    <lineage>
        <taxon>Eukaryota</taxon>
        <taxon>Viridiplantae</taxon>
        <taxon>Streptophyta</taxon>
        <taxon>Embryophyta</taxon>
        <taxon>Tracheophyta</taxon>
        <taxon>Spermatophyta</taxon>
        <taxon>Magnoliopsida</taxon>
        <taxon>Liliopsida</taxon>
        <taxon>Poales</taxon>
        <taxon>Poaceae</taxon>
        <taxon>BOP clade</taxon>
        <taxon>Oryzoideae</taxon>
        <taxon>Oryzeae</taxon>
        <taxon>Oryzinae</taxon>
        <taxon>Leersia</taxon>
    </lineage>
</organism>
<reference evidence="3" key="2">
    <citation type="submission" date="2013-12" db="EMBL/GenBank/DDBJ databases">
        <authorList>
            <person name="Yu Y."/>
            <person name="Lee S."/>
            <person name="de Baynast K."/>
            <person name="Wissotski M."/>
            <person name="Liu L."/>
            <person name="Talag J."/>
            <person name="Goicoechea J."/>
            <person name="Angelova A."/>
            <person name="Jetty R."/>
            <person name="Kudrna D."/>
            <person name="Golser W."/>
            <person name="Rivera L."/>
            <person name="Zhang J."/>
            <person name="Wing R."/>
        </authorList>
    </citation>
    <scope>NUCLEOTIDE SEQUENCE</scope>
</reference>